<dbReference type="Proteomes" id="UP000451565">
    <property type="component" value="Unassembled WGS sequence"/>
</dbReference>
<dbReference type="Pfam" id="PF14534">
    <property type="entry name" value="DUF4440"/>
    <property type="match status" value="1"/>
</dbReference>
<evidence type="ECO:0000259" key="1">
    <source>
        <dbReference type="Pfam" id="PF14534"/>
    </source>
</evidence>
<name>A0A843YTX2_9BURK</name>
<dbReference type="RefSeq" id="WP_153234330.1">
    <property type="nucleotide sequence ID" value="NZ_WINI01000004.1"/>
</dbReference>
<evidence type="ECO:0000313" key="3">
    <source>
        <dbReference type="Proteomes" id="UP000451565"/>
    </source>
</evidence>
<dbReference type="AlphaFoldDB" id="A0A843YTX2"/>
<dbReference type="EMBL" id="WINI01000004">
    <property type="protein sequence ID" value="MQR00702.1"/>
    <property type="molecule type" value="Genomic_DNA"/>
</dbReference>
<keyword evidence="3" id="KW-1185">Reference proteome</keyword>
<evidence type="ECO:0000313" key="2">
    <source>
        <dbReference type="EMBL" id="MQR00702.1"/>
    </source>
</evidence>
<sequence>MEPTRITEIRLMAVQDELSAREPIFHRPEHGTTRAAFELMTDAEFWEVGASGRRYSRAHVLDILEERYGQSIEENWETQDFFCQEVAPDTYLLTYTLLQGSRTTRRATLWRRTTGEWKIVYHQGTVVESP</sequence>
<proteinExistence type="predicted"/>
<gene>
    <name evidence="2" type="ORF">GEV47_08410</name>
</gene>
<organism evidence="2 3">
    <name type="scientific">Glaciimonas soli</name>
    <dbReference type="NCBI Taxonomy" id="2590999"/>
    <lineage>
        <taxon>Bacteria</taxon>
        <taxon>Pseudomonadati</taxon>
        <taxon>Pseudomonadota</taxon>
        <taxon>Betaproteobacteria</taxon>
        <taxon>Burkholderiales</taxon>
        <taxon>Oxalobacteraceae</taxon>
        <taxon>Glaciimonas</taxon>
    </lineage>
</organism>
<protein>
    <submittedName>
        <fullName evidence="2">DUF4440 domain-containing protein</fullName>
    </submittedName>
</protein>
<feature type="domain" description="DUF4440" evidence="1">
    <location>
        <begin position="33"/>
        <end position="119"/>
    </location>
</feature>
<dbReference type="InterPro" id="IPR027843">
    <property type="entry name" value="DUF4440"/>
</dbReference>
<dbReference type="OrthoDB" id="121974at2"/>
<dbReference type="SUPFAM" id="SSF54427">
    <property type="entry name" value="NTF2-like"/>
    <property type="match status" value="1"/>
</dbReference>
<dbReference type="InterPro" id="IPR032710">
    <property type="entry name" value="NTF2-like_dom_sf"/>
</dbReference>
<dbReference type="Gene3D" id="3.10.450.50">
    <property type="match status" value="1"/>
</dbReference>
<accession>A0A843YTX2</accession>
<comment type="caution">
    <text evidence="2">The sequence shown here is derived from an EMBL/GenBank/DDBJ whole genome shotgun (WGS) entry which is preliminary data.</text>
</comment>
<reference evidence="2 3" key="1">
    <citation type="submission" date="2019-10" db="EMBL/GenBank/DDBJ databases">
        <title>Glaciimonas soli sp. nov., a psychrophilic bacterium isolated from the forest soil of a high elevation mountain in Taiwan.</title>
        <authorList>
            <person name="Wang L.-T."/>
            <person name="Shieh W.Y."/>
        </authorList>
    </citation>
    <scope>NUCLEOTIDE SEQUENCE [LARGE SCALE GENOMIC DNA]</scope>
    <source>
        <strain evidence="2 3">GS1</strain>
    </source>
</reference>